<evidence type="ECO:0000313" key="13">
    <source>
        <dbReference type="Proteomes" id="UP000002279"/>
    </source>
</evidence>
<dbReference type="AlphaFoldDB" id="F6TD99"/>
<feature type="transmembrane region" description="Helical" evidence="11">
    <location>
        <begin position="208"/>
        <end position="233"/>
    </location>
</feature>
<evidence type="ECO:0000256" key="8">
    <source>
        <dbReference type="ARBA" id="ARBA00023136"/>
    </source>
</evidence>
<dbReference type="GO" id="GO:0005886">
    <property type="term" value="C:plasma membrane"/>
    <property type="evidence" value="ECO:0000318"/>
    <property type="project" value="GO_Central"/>
</dbReference>
<evidence type="ECO:0000256" key="11">
    <source>
        <dbReference type="RuleBase" id="RU364061"/>
    </source>
</evidence>
<keyword evidence="10 11" id="KW-0807">Transducer</keyword>
<proteinExistence type="inferred from homology"/>
<evidence type="ECO:0000313" key="12">
    <source>
        <dbReference type="Ensembl" id="ENSOANP00000028504.2"/>
    </source>
</evidence>
<comment type="subcellular location">
    <subcellularLocation>
        <location evidence="1 11">Cell membrane</location>
        <topology evidence="1 11">Multi-pass membrane protein</topology>
    </subcellularLocation>
</comment>
<evidence type="ECO:0000256" key="3">
    <source>
        <dbReference type="ARBA" id="ARBA00022475"/>
    </source>
</evidence>
<reference evidence="12" key="2">
    <citation type="submission" date="2025-09" db="UniProtKB">
        <authorList>
            <consortium name="Ensembl"/>
        </authorList>
    </citation>
    <scope>IDENTIFICATION</scope>
    <source>
        <strain evidence="12">Glennie</strain>
    </source>
</reference>
<sequence>MIWNPVSHPPFSPPCPLNFQMGNSLLITLYLSSFLLGSKPNPTDLVIIHLALVHTMILLLRWIIIAAGMMVLQLVQNDAECKLFSSVYHITRALSICTTSFLSMVQLKVQIPSIIFPVLHILCIPNMLIGTNLLFQVFAFHNTISIITNCYIVPNNTVLQGTILTFMALHDILSLGLMSCCSGCQVQYLHCPSQAPEISPERQATHTVVLLVSCAVVFYCGNIIFSLFLGTFIKNNASLLNISMFVFHGYATVSLFVLLNGDSRVIKFLVHLSHQIYILSHFSSSFAIYPNMDKDRDNHSYLFLTLIFY</sequence>
<evidence type="ECO:0000256" key="4">
    <source>
        <dbReference type="ARBA" id="ARBA00022507"/>
    </source>
</evidence>
<dbReference type="GO" id="GO:0019236">
    <property type="term" value="P:response to pheromone"/>
    <property type="evidence" value="ECO:0007669"/>
    <property type="project" value="UniProtKB-KW"/>
</dbReference>
<feature type="transmembrane region" description="Helical" evidence="11">
    <location>
        <begin position="239"/>
        <end position="259"/>
    </location>
</feature>
<dbReference type="Ensembl" id="ENSOANT00000032300.2">
    <property type="protein sequence ID" value="ENSOANP00000028504.2"/>
    <property type="gene ID" value="ENSOANG00000022333.3"/>
</dbReference>
<evidence type="ECO:0000256" key="2">
    <source>
        <dbReference type="ARBA" id="ARBA00010663"/>
    </source>
</evidence>
<feature type="transmembrane region" description="Helical" evidence="11">
    <location>
        <begin position="114"/>
        <end position="138"/>
    </location>
</feature>
<keyword evidence="7 11" id="KW-0297">G-protein coupled receptor</keyword>
<dbReference type="GO" id="GO:0016503">
    <property type="term" value="F:pheromone receptor activity"/>
    <property type="evidence" value="ECO:0007669"/>
    <property type="project" value="InterPro"/>
</dbReference>
<dbReference type="InParanoid" id="F6TD99"/>
<evidence type="ECO:0000256" key="6">
    <source>
        <dbReference type="ARBA" id="ARBA00022989"/>
    </source>
</evidence>
<accession>F6TD99</accession>
<dbReference type="Pfam" id="PF03402">
    <property type="entry name" value="V1R"/>
    <property type="match status" value="1"/>
</dbReference>
<keyword evidence="8 11" id="KW-0472">Membrane</keyword>
<evidence type="ECO:0000256" key="7">
    <source>
        <dbReference type="ARBA" id="ARBA00023040"/>
    </source>
</evidence>
<dbReference type="SUPFAM" id="SSF81321">
    <property type="entry name" value="Family A G protein-coupled receptor-like"/>
    <property type="match status" value="1"/>
</dbReference>
<dbReference type="eggNOG" id="ENOG502SNRJ">
    <property type="taxonomic scope" value="Eukaryota"/>
</dbReference>
<dbReference type="GeneTree" id="ENSGT01030000234553"/>
<feature type="transmembrane region" description="Helical" evidence="11">
    <location>
        <begin position="158"/>
        <end position="178"/>
    </location>
</feature>
<keyword evidence="13" id="KW-1185">Reference proteome</keyword>
<evidence type="ECO:0000256" key="9">
    <source>
        <dbReference type="ARBA" id="ARBA00023170"/>
    </source>
</evidence>
<keyword evidence="6 11" id="KW-1133">Transmembrane helix</keyword>
<dbReference type="HOGENOM" id="CLU_058641_0_1_1"/>
<name>F6TD99_ORNAN</name>
<keyword evidence="4 11" id="KW-0589">Pheromone response</keyword>
<dbReference type="GO" id="GO:0005550">
    <property type="term" value="F:pheromone binding"/>
    <property type="evidence" value="ECO:0000318"/>
    <property type="project" value="GO_Central"/>
</dbReference>
<reference evidence="12" key="1">
    <citation type="submission" date="2025-08" db="UniProtKB">
        <authorList>
            <consortium name="Ensembl"/>
        </authorList>
    </citation>
    <scope>IDENTIFICATION</scope>
    <source>
        <strain evidence="12">Glennie</strain>
    </source>
</reference>
<feature type="transmembrane region" description="Helical" evidence="11">
    <location>
        <begin position="50"/>
        <end position="75"/>
    </location>
</feature>
<dbReference type="Proteomes" id="UP000002279">
    <property type="component" value="Unplaced"/>
</dbReference>
<organism evidence="12 13">
    <name type="scientific">Ornithorhynchus anatinus</name>
    <name type="common">Duckbill platypus</name>
    <dbReference type="NCBI Taxonomy" id="9258"/>
    <lineage>
        <taxon>Eukaryota</taxon>
        <taxon>Metazoa</taxon>
        <taxon>Chordata</taxon>
        <taxon>Craniata</taxon>
        <taxon>Vertebrata</taxon>
        <taxon>Euteleostomi</taxon>
        <taxon>Mammalia</taxon>
        <taxon>Monotremata</taxon>
        <taxon>Ornithorhynchidae</taxon>
        <taxon>Ornithorhynchus</taxon>
    </lineage>
</organism>
<evidence type="ECO:0000256" key="5">
    <source>
        <dbReference type="ARBA" id="ARBA00022692"/>
    </source>
</evidence>
<comment type="similarity">
    <text evidence="2 11">Belongs to the G-protein coupled receptor 1 family.</text>
</comment>
<protein>
    <recommendedName>
        <fullName evidence="11">Vomeronasal type-1 receptor</fullName>
    </recommendedName>
</protein>
<dbReference type="STRING" id="9258.ENSOANP00000028504"/>
<dbReference type="PANTHER" id="PTHR24062">
    <property type="entry name" value="VOMERONASAL TYPE-1 RECEPTOR"/>
    <property type="match status" value="1"/>
</dbReference>
<evidence type="ECO:0000256" key="10">
    <source>
        <dbReference type="ARBA" id="ARBA00023224"/>
    </source>
</evidence>
<keyword evidence="5 11" id="KW-0812">Transmembrane</keyword>
<feature type="transmembrane region" description="Helical" evidence="11">
    <location>
        <begin position="20"/>
        <end position="38"/>
    </location>
</feature>
<keyword evidence="3 11" id="KW-1003">Cell membrane</keyword>
<dbReference type="OMA" id="FHNTISI"/>
<evidence type="ECO:0000256" key="1">
    <source>
        <dbReference type="ARBA" id="ARBA00004651"/>
    </source>
</evidence>
<dbReference type="InterPro" id="IPR004072">
    <property type="entry name" value="Vmron_rcpt_1"/>
</dbReference>
<keyword evidence="9 11" id="KW-0675">Receptor</keyword>